<dbReference type="InterPro" id="IPR007391">
    <property type="entry name" value="Vancomycin_resist_VanW"/>
</dbReference>
<dbReference type="EMBL" id="VSSQ01101197">
    <property type="protein sequence ID" value="MPN43049.1"/>
    <property type="molecule type" value="Genomic_DNA"/>
</dbReference>
<sequence>MFNLKLAAATLDTVVIKPHETFSFWKLARYADRDIPFKDGLTVIDGKLITAPGGGLCQMSNLLFWMFLHTSLTIIERHGHNVKDFPEPPSDALIGVDATVSEGWLDLKVKNETETAFQISIVFDEERIIGRIFTDKDTGYAYEVTNGQPLYYRRSGKIFEEVDVIQTVISTPSGECVSSKRLYRNKCEIGYQLPDGTEIVEKG</sequence>
<comment type="caution">
    <text evidence="1">The sequence shown here is derived from an EMBL/GenBank/DDBJ whole genome shotgun (WGS) entry which is preliminary data.</text>
</comment>
<dbReference type="PANTHER" id="PTHR35788:SF1">
    <property type="entry name" value="EXPORTED PROTEIN"/>
    <property type="match status" value="1"/>
</dbReference>
<reference evidence="1" key="1">
    <citation type="submission" date="2019-08" db="EMBL/GenBank/DDBJ databases">
        <authorList>
            <person name="Kucharzyk K."/>
            <person name="Murdoch R.W."/>
            <person name="Higgins S."/>
            <person name="Loffler F."/>
        </authorList>
    </citation>
    <scope>NUCLEOTIDE SEQUENCE</scope>
</reference>
<accession>A0A645HXY6</accession>
<dbReference type="InterPro" id="IPR052913">
    <property type="entry name" value="Glycopeptide_resist_protein"/>
</dbReference>
<protein>
    <submittedName>
        <fullName evidence="1">Vancomycin B-type resistance protein VanW</fullName>
    </submittedName>
</protein>
<evidence type="ECO:0000313" key="1">
    <source>
        <dbReference type="EMBL" id="MPN43049.1"/>
    </source>
</evidence>
<dbReference type="PANTHER" id="PTHR35788">
    <property type="entry name" value="EXPORTED PROTEIN-RELATED"/>
    <property type="match status" value="1"/>
</dbReference>
<dbReference type="AlphaFoldDB" id="A0A645HXY6"/>
<name>A0A645HXY6_9ZZZZ</name>
<dbReference type="Pfam" id="PF04294">
    <property type="entry name" value="VanW"/>
    <property type="match status" value="1"/>
</dbReference>
<proteinExistence type="predicted"/>
<gene>
    <name evidence="1" type="primary">vanW_8</name>
    <name evidence="1" type="ORF">SDC9_190608</name>
</gene>
<organism evidence="1">
    <name type="scientific">bioreactor metagenome</name>
    <dbReference type="NCBI Taxonomy" id="1076179"/>
    <lineage>
        <taxon>unclassified sequences</taxon>
        <taxon>metagenomes</taxon>
        <taxon>ecological metagenomes</taxon>
    </lineage>
</organism>